<evidence type="ECO:0000256" key="1">
    <source>
        <dbReference type="ARBA" id="ARBA00009670"/>
    </source>
</evidence>
<dbReference type="AlphaFoldDB" id="A0A3B0Y0Q8"/>
<evidence type="ECO:0000313" key="3">
    <source>
        <dbReference type="EMBL" id="VAW74245.1"/>
    </source>
</evidence>
<dbReference type="InterPro" id="IPR050154">
    <property type="entry name" value="UbiB_kinase"/>
</dbReference>
<dbReference type="GO" id="GO:0004672">
    <property type="term" value="F:protein kinase activity"/>
    <property type="evidence" value="ECO:0007669"/>
    <property type="project" value="InterPro"/>
</dbReference>
<organism evidence="3">
    <name type="scientific">hydrothermal vent metagenome</name>
    <dbReference type="NCBI Taxonomy" id="652676"/>
    <lineage>
        <taxon>unclassified sequences</taxon>
        <taxon>metagenomes</taxon>
        <taxon>ecological metagenomes</taxon>
    </lineage>
</organism>
<protein>
    <submittedName>
        <fullName evidence="3">ABC1 family protein</fullName>
    </submittedName>
</protein>
<dbReference type="GO" id="GO:0005524">
    <property type="term" value="F:ATP binding"/>
    <property type="evidence" value="ECO:0007669"/>
    <property type="project" value="InterPro"/>
</dbReference>
<comment type="similarity">
    <text evidence="1">Belongs to the protein kinase superfamily. ADCK protein kinase family.</text>
</comment>
<dbReference type="InterPro" id="IPR011009">
    <property type="entry name" value="Kinase-like_dom_sf"/>
</dbReference>
<proteinExistence type="inferred from homology"/>
<dbReference type="PANTHER" id="PTHR10566">
    <property type="entry name" value="CHAPERONE-ACTIVITY OF BC1 COMPLEX CABC1 -RELATED"/>
    <property type="match status" value="1"/>
</dbReference>
<dbReference type="SUPFAM" id="SSF56112">
    <property type="entry name" value="Protein kinase-like (PK-like)"/>
    <property type="match status" value="1"/>
</dbReference>
<gene>
    <name evidence="3" type="ORF">MNBD_GAMMA15-1811</name>
</gene>
<sequence length="480" mass="54621">MGFFRFFRVNISLWGYAGWLLLVRLHLLRNAGSPAQRLSRMLERLGTTFIKLGQGVGLRRDLLPDEYVKALEGLQDNVLPFPGDVAVREITEALGASPAELFAEFDKTPMASASIGQVHKARLNDGTEVIVKVRRPGIKRQVAQDISLLRASVHGVLLVLPFLRRYHPLDIISEAYEVLQQEMDFVQEARSVQRFREAFTDWETLNIPAVFEEYSTESVLVQECSSGRRVDDPSIRDDGPRLAKNFVDAYLHQFFILGLFHGDPHPGNLFIMDDGRICFHDFGLVGFMDRETRRNLAAFMQAFVRQDADWLLDSYLDLGVLSGDLDKAAYRTGLEKLLDDYARLPLKDWSFAVAFARVIRMGHGRDVRFPRSLLILMRTLFLMETTVRSLDPDFNLLDGLAGQAEPIARASMKERMETGKVRLSYEAGIALQDLPNSVGKWLRRTRKQGLEIRLQHHGLKDLERHLDRSSNRLSLALVTL</sequence>
<dbReference type="CDD" id="cd05121">
    <property type="entry name" value="ABC1_ADCK3-like"/>
    <property type="match status" value="1"/>
</dbReference>
<feature type="domain" description="Protein kinase" evidence="2">
    <location>
        <begin position="104"/>
        <end position="423"/>
    </location>
</feature>
<dbReference type="PANTHER" id="PTHR10566:SF113">
    <property type="entry name" value="PROTEIN ACTIVITY OF BC1 COMPLEX KINASE 7, CHLOROPLASTIC"/>
    <property type="match status" value="1"/>
</dbReference>
<feature type="non-terminal residue" evidence="3">
    <location>
        <position position="480"/>
    </location>
</feature>
<evidence type="ECO:0000259" key="2">
    <source>
        <dbReference type="PROSITE" id="PS50011"/>
    </source>
</evidence>
<dbReference type="EMBL" id="UOFN01000030">
    <property type="protein sequence ID" value="VAW74245.1"/>
    <property type="molecule type" value="Genomic_DNA"/>
</dbReference>
<reference evidence="3" key="1">
    <citation type="submission" date="2018-06" db="EMBL/GenBank/DDBJ databases">
        <authorList>
            <person name="Zhirakovskaya E."/>
        </authorList>
    </citation>
    <scope>NUCLEOTIDE SEQUENCE</scope>
</reference>
<dbReference type="Pfam" id="PF03109">
    <property type="entry name" value="ABC1"/>
    <property type="match status" value="1"/>
</dbReference>
<name>A0A3B0Y0Q8_9ZZZZ</name>
<accession>A0A3B0Y0Q8</accession>
<dbReference type="InterPro" id="IPR000719">
    <property type="entry name" value="Prot_kinase_dom"/>
</dbReference>
<dbReference type="InterPro" id="IPR004147">
    <property type="entry name" value="ABC1_dom"/>
</dbReference>
<dbReference type="PROSITE" id="PS50011">
    <property type="entry name" value="PROTEIN_KINASE_DOM"/>
    <property type="match status" value="1"/>
</dbReference>